<dbReference type="Gene3D" id="3.30.230.120">
    <property type="match status" value="1"/>
</dbReference>
<comment type="caution">
    <text evidence="4">The sequence shown here is derived from an EMBL/GenBank/DDBJ whole genome shotgun (WGS) entry which is preliminary data.</text>
</comment>
<protein>
    <recommendedName>
        <fullName evidence="3">GHMP kinase C-terminal domain-containing protein</fullName>
    </recommendedName>
</protein>
<dbReference type="PANTHER" id="PTHR32463">
    <property type="entry name" value="L-FUCOSE KINASE"/>
    <property type="match status" value="1"/>
</dbReference>
<dbReference type="InterPro" id="IPR036554">
    <property type="entry name" value="GHMP_kinase_C_sf"/>
</dbReference>
<evidence type="ECO:0000256" key="1">
    <source>
        <dbReference type="ARBA" id="ARBA00022679"/>
    </source>
</evidence>
<gene>
    <name evidence="4" type="ORF">A2390_02620</name>
</gene>
<dbReference type="GO" id="GO:0042352">
    <property type="term" value="P:GDP-L-fucose salvage"/>
    <property type="evidence" value="ECO:0007669"/>
    <property type="project" value="TreeGrafter"/>
</dbReference>
<dbReference type="SUPFAM" id="SSF55060">
    <property type="entry name" value="GHMP Kinase, C-terminal domain"/>
    <property type="match status" value="1"/>
</dbReference>
<keyword evidence="1" id="KW-0808">Transferase</keyword>
<reference evidence="4 5" key="1">
    <citation type="journal article" date="2016" name="Nat. Commun.">
        <title>Thousands of microbial genomes shed light on interconnected biogeochemical processes in an aquifer system.</title>
        <authorList>
            <person name="Anantharaman K."/>
            <person name="Brown C.T."/>
            <person name="Hug L.A."/>
            <person name="Sharon I."/>
            <person name="Castelle C.J."/>
            <person name="Probst A.J."/>
            <person name="Thomas B.C."/>
            <person name="Singh A."/>
            <person name="Wilkins M.J."/>
            <person name="Karaoz U."/>
            <person name="Brodie E.L."/>
            <person name="Williams K.H."/>
            <person name="Hubbard S.S."/>
            <person name="Banfield J.F."/>
        </authorList>
    </citation>
    <scope>NUCLEOTIDE SEQUENCE [LARGE SCALE GENOMIC DNA]</scope>
</reference>
<dbReference type="InterPro" id="IPR013750">
    <property type="entry name" value="GHMP_kinase_C_dom"/>
</dbReference>
<dbReference type="PRINTS" id="PR00959">
    <property type="entry name" value="MEVGALKINASE"/>
</dbReference>
<name>A0A1G2CPG2_9BACT</name>
<sequence>MKTTVPQREEFKILNHTRILPTSQTSKIYTQTLRAPTRIDFSGGWSDIPFLIKDIKKPGFVSNCAIKPHITLTGSDLHFASYTRGVGLSTSTAAKALELIQFSGGESYLASRNLTDITEDLFRYENKNLSWAIGRQDMHTIIHGGINLIEFGKTYSKTINSLTSIRITKNLRQHLLLIYSGQSRNAQVVVEEVYFNFNTGNYKYLQALNTISSCGQNFWLHLKKNDIPSCASIMNINWTAQKILASSTSNSYLDNIYQFALCQGALGGKLCGAGGGGCFIFITPHPENLSTKLTANFPNCFPINFEIELKNIKEINVHSKT</sequence>
<dbReference type="EMBL" id="MHLE01000010">
    <property type="protein sequence ID" value="OGZ03092.1"/>
    <property type="molecule type" value="Genomic_DNA"/>
</dbReference>
<evidence type="ECO:0000256" key="2">
    <source>
        <dbReference type="ARBA" id="ARBA00022777"/>
    </source>
</evidence>
<evidence type="ECO:0000313" key="4">
    <source>
        <dbReference type="EMBL" id="OGZ03092.1"/>
    </source>
</evidence>
<evidence type="ECO:0000259" key="3">
    <source>
        <dbReference type="Pfam" id="PF08544"/>
    </source>
</evidence>
<feature type="domain" description="GHMP kinase C-terminal" evidence="3">
    <location>
        <begin position="222"/>
        <end position="297"/>
    </location>
</feature>
<evidence type="ECO:0000313" key="5">
    <source>
        <dbReference type="Proteomes" id="UP000178599"/>
    </source>
</evidence>
<dbReference type="Proteomes" id="UP000178599">
    <property type="component" value="Unassembled WGS sequence"/>
</dbReference>
<organism evidence="4 5">
    <name type="scientific">Candidatus Liptonbacteria bacterium RIFOXYB1_FULL_36_10</name>
    <dbReference type="NCBI Taxonomy" id="1798654"/>
    <lineage>
        <taxon>Bacteria</taxon>
        <taxon>Candidatus Liptoniibacteriota</taxon>
    </lineage>
</organism>
<dbReference type="Pfam" id="PF08544">
    <property type="entry name" value="GHMP_kinases_C"/>
    <property type="match status" value="1"/>
</dbReference>
<proteinExistence type="predicted"/>
<dbReference type="InterPro" id="IPR052203">
    <property type="entry name" value="GHMP_Kinase-Related"/>
</dbReference>
<dbReference type="PANTHER" id="PTHR32463:SF0">
    <property type="entry name" value="L-FUCOSE KINASE"/>
    <property type="match status" value="1"/>
</dbReference>
<accession>A0A1G2CPG2</accession>
<dbReference type="AlphaFoldDB" id="A0A1G2CPG2"/>
<keyword evidence="2" id="KW-0418">Kinase</keyword>
<dbReference type="GO" id="GO:0050201">
    <property type="term" value="F:fucokinase activity"/>
    <property type="evidence" value="ECO:0007669"/>
    <property type="project" value="TreeGrafter"/>
</dbReference>